<feature type="domain" description="Fibronectin type-III" evidence="2">
    <location>
        <begin position="1"/>
        <end position="87"/>
    </location>
</feature>
<evidence type="ECO:0000313" key="3">
    <source>
        <dbReference type="EMBL" id="KAK3599322.1"/>
    </source>
</evidence>
<proteinExistence type="predicted"/>
<dbReference type="EMBL" id="JAEAOA010000627">
    <property type="protein sequence ID" value="KAK3599322.1"/>
    <property type="molecule type" value="Genomic_DNA"/>
</dbReference>
<comment type="caution">
    <text evidence="3">The sequence shown here is derived from an EMBL/GenBank/DDBJ whole genome shotgun (WGS) entry which is preliminary data.</text>
</comment>
<sequence>MVINEKDKSATIEWNINGSRPGQTTYNITATGISPAETRTHIVSGFFNRKYEFIDLEEYRNYSVIVQAITSIGNNQSDPVTFRTLAGPAGPVSNFTVDKGFGDDKYVNARVSWILPDELKRNGPINSFYVQQRENFGNGTSFEVNTATINRENEDTHIYYVTFDVHPESNYTFMVRAITGNLTGEVNVKNYSAPAGQVNLGSSCSAVVGEQVCKDPNAACINGKCTCGSNYYDNNGDVLAGACQLKVDLGSSCVVVAGEQVCKDSNAACNGSKCECGSNYYDDNGSTSAGTCQLKDSDANSKTGSSSMDTPIIVGIVCGTFLLTTIIVACTVIIIRRTGSTRRATDTNPSDTYMDLTCRTNENPYMPYKAPVYNTSTADS</sequence>
<reference evidence="3" key="1">
    <citation type="journal article" date="2021" name="Genome Biol. Evol.">
        <title>A High-Quality Reference Genome for a Parasitic Bivalve with Doubly Uniparental Inheritance (Bivalvia: Unionida).</title>
        <authorList>
            <person name="Smith C.H."/>
        </authorList>
    </citation>
    <scope>NUCLEOTIDE SEQUENCE</scope>
    <source>
        <strain evidence="3">CHS0354</strain>
    </source>
</reference>
<feature type="transmembrane region" description="Helical" evidence="1">
    <location>
        <begin position="312"/>
        <end position="335"/>
    </location>
</feature>
<dbReference type="Proteomes" id="UP001195483">
    <property type="component" value="Unassembled WGS sequence"/>
</dbReference>
<keyword evidence="1" id="KW-0812">Transmembrane</keyword>
<organism evidence="3 4">
    <name type="scientific">Potamilus streckersoni</name>
    <dbReference type="NCBI Taxonomy" id="2493646"/>
    <lineage>
        <taxon>Eukaryota</taxon>
        <taxon>Metazoa</taxon>
        <taxon>Spiralia</taxon>
        <taxon>Lophotrochozoa</taxon>
        <taxon>Mollusca</taxon>
        <taxon>Bivalvia</taxon>
        <taxon>Autobranchia</taxon>
        <taxon>Heteroconchia</taxon>
        <taxon>Palaeoheterodonta</taxon>
        <taxon>Unionida</taxon>
        <taxon>Unionoidea</taxon>
        <taxon>Unionidae</taxon>
        <taxon>Ambleminae</taxon>
        <taxon>Lampsilini</taxon>
        <taxon>Potamilus</taxon>
    </lineage>
</organism>
<dbReference type="SUPFAM" id="SSF49265">
    <property type="entry name" value="Fibronectin type III"/>
    <property type="match status" value="1"/>
</dbReference>
<dbReference type="InterPro" id="IPR036116">
    <property type="entry name" value="FN3_sf"/>
</dbReference>
<evidence type="ECO:0000313" key="4">
    <source>
        <dbReference type="Proteomes" id="UP001195483"/>
    </source>
</evidence>
<reference evidence="3" key="3">
    <citation type="submission" date="2023-05" db="EMBL/GenBank/DDBJ databases">
        <authorList>
            <person name="Smith C.H."/>
        </authorList>
    </citation>
    <scope>NUCLEOTIDE SEQUENCE</scope>
    <source>
        <strain evidence="3">CHS0354</strain>
        <tissue evidence="3">Mantle</tissue>
    </source>
</reference>
<gene>
    <name evidence="3" type="ORF">CHS0354_009805</name>
</gene>
<dbReference type="AlphaFoldDB" id="A0AAE0SWF2"/>
<protein>
    <recommendedName>
        <fullName evidence="2">Fibronectin type-III domain-containing protein</fullName>
    </recommendedName>
</protein>
<dbReference type="PROSITE" id="PS50853">
    <property type="entry name" value="FN3"/>
    <property type="match status" value="1"/>
</dbReference>
<dbReference type="InterPro" id="IPR013783">
    <property type="entry name" value="Ig-like_fold"/>
</dbReference>
<dbReference type="Gene3D" id="2.60.40.10">
    <property type="entry name" value="Immunoglobulins"/>
    <property type="match status" value="2"/>
</dbReference>
<keyword evidence="1" id="KW-1133">Transmembrane helix</keyword>
<evidence type="ECO:0000259" key="2">
    <source>
        <dbReference type="PROSITE" id="PS50853"/>
    </source>
</evidence>
<accession>A0AAE0SWF2</accession>
<reference evidence="3" key="2">
    <citation type="journal article" date="2021" name="Genome Biol. Evol.">
        <title>Developing a high-quality reference genome for a parasitic bivalve with doubly uniparental inheritance (Bivalvia: Unionida).</title>
        <authorList>
            <person name="Smith C.H."/>
        </authorList>
    </citation>
    <scope>NUCLEOTIDE SEQUENCE</scope>
    <source>
        <strain evidence="3">CHS0354</strain>
        <tissue evidence="3">Mantle</tissue>
    </source>
</reference>
<keyword evidence="4" id="KW-1185">Reference proteome</keyword>
<dbReference type="InterPro" id="IPR003961">
    <property type="entry name" value="FN3_dom"/>
</dbReference>
<name>A0AAE0SWF2_9BIVA</name>
<evidence type="ECO:0000256" key="1">
    <source>
        <dbReference type="SAM" id="Phobius"/>
    </source>
</evidence>
<dbReference type="CDD" id="cd00063">
    <property type="entry name" value="FN3"/>
    <property type="match status" value="2"/>
</dbReference>
<keyword evidence="1" id="KW-0472">Membrane</keyword>